<dbReference type="GO" id="GO:0005634">
    <property type="term" value="C:nucleus"/>
    <property type="evidence" value="ECO:0007669"/>
    <property type="project" value="UniProtKB-SubCell"/>
</dbReference>
<organism evidence="17 18">
    <name type="scientific">Corchorus capsularis</name>
    <name type="common">Jute</name>
    <dbReference type="NCBI Taxonomy" id="210143"/>
    <lineage>
        <taxon>Eukaryota</taxon>
        <taxon>Viridiplantae</taxon>
        <taxon>Streptophyta</taxon>
        <taxon>Embryophyta</taxon>
        <taxon>Tracheophyta</taxon>
        <taxon>Spermatophyta</taxon>
        <taxon>Magnoliopsida</taxon>
        <taxon>eudicotyledons</taxon>
        <taxon>Gunneridae</taxon>
        <taxon>Pentapetalae</taxon>
        <taxon>rosids</taxon>
        <taxon>malvids</taxon>
        <taxon>Malvales</taxon>
        <taxon>Malvaceae</taxon>
        <taxon>Grewioideae</taxon>
        <taxon>Apeibeae</taxon>
        <taxon>Corchorus</taxon>
    </lineage>
</organism>
<evidence type="ECO:0000256" key="5">
    <source>
        <dbReference type="ARBA" id="ARBA00022824"/>
    </source>
</evidence>
<keyword evidence="10" id="KW-0804">Transcription</keyword>
<dbReference type="Gramene" id="OMO52898">
    <property type="protein sequence ID" value="OMO52898"/>
    <property type="gene ID" value="CCACVL1_29022"/>
</dbReference>
<keyword evidence="5" id="KW-0256">Endoplasmic reticulum</keyword>
<name>A0A1R3G495_COCAP</name>
<evidence type="ECO:0000256" key="13">
    <source>
        <dbReference type="ARBA" id="ARBA00065888"/>
    </source>
</evidence>
<evidence type="ECO:0000256" key="6">
    <source>
        <dbReference type="ARBA" id="ARBA00022989"/>
    </source>
</evidence>
<reference evidence="17 18" key="1">
    <citation type="submission" date="2013-09" db="EMBL/GenBank/DDBJ databases">
        <title>Corchorus capsularis genome sequencing.</title>
        <authorList>
            <person name="Alam M."/>
            <person name="Haque M.S."/>
            <person name="Islam M.S."/>
            <person name="Emdad E.M."/>
            <person name="Islam M.M."/>
            <person name="Ahmed B."/>
            <person name="Halim A."/>
            <person name="Hossen Q.M.M."/>
            <person name="Hossain M.Z."/>
            <person name="Ahmed R."/>
            <person name="Khan M.M."/>
            <person name="Islam R."/>
            <person name="Rashid M.M."/>
            <person name="Khan S.A."/>
            <person name="Rahman M.S."/>
            <person name="Alam M."/>
        </authorList>
    </citation>
    <scope>NUCLEOTIDE SEQUENCE [LARGE SCALE GENOMIC DNA]</scope>
    <source>
        <strain evidence="18">cv. CVL-1</strain>
        <tissue evidence="17">Whole seedling</tissue>
    </source>
</reference>
<evidence type="ECO:0000256" key="7">
    <source>
        <dbReference type="ARBA" id="ARBA00023015"/>
    </source>
</evidence>
<evidence type="ECO:0000256" key="10">
    <source>
        <dbReference type="ARBA" id="ARBA00023163"/>
    </source>
</evidence>
<keyword evidence="7" id="KW-0805">Transcription regulation</keyword>
<feature type="compositionally biased region" description="Basic and acidic residues" evidence="14">
    <location>
        <begin position="151"/>
        <end position="164"/>
    </location>
</feature>
<dbReference type="PANTHER" id="PTHR47416">
    <property type="entry name" value="BASIC-LEUCINE ZIPPER TRANSCRIPTION FACTOR F-RELATED"/>
    <property type="match status" value="1"/>
</dbReference>
<evidence type="ECO:0000256" key="3">
    <source>
        <dbReference type="ARBA" id="ARBA00007163"/>
    </source>
</evidence>
<evidence type="ECO:0000256" key="8">
    <source>
        <dbReference type="ARBA" id="ARBA00023125"/>
    </source>
</evidence>
<accession>A0A1R3G495</accession>
<dbReference type="AlphaFoldDB" id="A0A1R3G495"/>
<proteinExistence type="inferred from homology"/>
<feature type="domain" description="BZIP" evidence="16">
    <location>
        <begin position="201"/>
        <end position="264"/>
    </location>
</feature>
<dbReference type="OMA" id="GHNERHR"/>
<gene>
    <name evidence="17" type="ORF">CCACVL1_29022</name>
</gene>
<comment type="similarity">
    <text evidence="3">Belongs to the bZIP family.</text>
</comment>
<dbReference type="OrthoDB" id="295274at2759"/>
<keyword evidence="9 15" id="KW-0472">Membrane</keyword>
<evidence type="ECO:0000256" key="4">
    <source>
        <dbReference type="ARBA" id="ARBA00022692"/>
    </source>
</evidence>
<evidence type="ECO:0000256" key="9">
    <source>
        <dbReference type="ARBA" id="ARBA00023136"/>
    </source>
</evidence>
<feature type="transmembrane region" description="Helical" evidence="15">
    <location>
        <begin position="338"/>
        <end position="360"/>
    </location>
</feature>
<keyword evidence="18" id="KW-1185">Reference proteome</keyword>
<dbReference type="SUPFAM" id="SSF57959">
    <property type="entry name" value="Leucine zipper domain"/>
    <property type="match status" value="1"/>
</dbReference>
<dbReference type="Gene3D" id="1.20.5.170">
    <property type="match status" value="1"/>
</dbReference>
<dbReference type="InterPro" id="IPR004827">
    <property type="entry name" value="bZIP"/>
</dbReference>
<dbReference type="FunFam" id="1.20.5.170:FF:000085">
    <property type="entry name" value="bZIP transcription factor 49"/>
    <property type="match status" value="1"/>
</dbReference>
<dbReference type="GO" id="GO:0003677">
    <property type="term" value="F:DNA binding"/>
    <property type="evidence" value="ECO:0007669"/>
    <property type="project" value="UniProtKB-KW"/>
</dbReference>
<dbReference type="GO" id="GO:0005789">
    <property type="term" value="C:endoplasmic reticulum membrane"/>
    <property type="evidence" value="ECO:0007669"/>
    <property type="project" value="UniProtKB-SubCell"/>
</dbReference>
<keyword evidence="6 15" id="KW-1133">Transmembrane helix</keyword>
<evidence type="ECO:0000256" key="12">
    <source>
        <dbReference type="ARBA" id="ARBA00023242"/>
    </source>
</evidence>
<keyword evidence="4 15" id="KW-0812">Transmembrane</keyword>
<evidence type="ECO:0000256" key="15">
    <source>
        <dbReference type="SAM" id="Phobius"/>
    </source>
</evidence>
<keyword evidence="8" id="KW-0238">DNA-binding</keyword>
<evidence type="ECO:0000256" key="1">
    <source>
        <dbReference type="ARBA" id="ARBA00004123"/>
    </source>
</evidence>
<protein>
    <recommendedName>
        <fullName evidence="16">BZIP domain-containing protein</fullName>
    </recommendedName>
</protein>
<dbReference type="Proteomes" id="UP000188268">
    <property type="component" value="Unassembled WGS sequence"/>
</dbReference>
<dbReference type="InterPro" id="IPR046347">
    <property type="entry name" value="bZIP_sf"/>
</dbReference>
<dbReference type="PROSITE" id="PS50217">
    <property type="entry name" value="BZIP"/>
    <property type="match status" value="1"/>
</dbReference>
<keyword evidence="11" id="KW-0325">Glycoprotein</keyword>
<dbReference type="CDD" id="cd14704">
    <property type="entry name" value="bZIP_HY5-like"/>
    <property type="match status" value="1"/>
</dbReference>
<dbReference type="PANTHER" id="PTHR47416:SF3">
    <property type="entry name" value="BZIP TRANSCRIPTION FACTOR 17-RELATED"/>
    <property type="match status" value="1"/>
</dbReference>
<comment type="subcellular location">
    <subcellularLocation>
        <location evidence="2">Endoplasmic reticulum membrane</location>
        <topology evidence="2">Single-pass membrane protein</topology>
    </subcellularLocation>
    <subcellularLocation>
        <location evidence="1">Nucleus</location>
    </subcellularLocation>
</comment>
<dbReference type="GO" id="GO:0003700">
    <property type="term" value="F:DNA-binding transcription factor activity"/>
    <property type="evidence" value="ECO:0007669"/>
    <property type="project" value="InterPro"/>
</dbReference>
<dbReference type="STRING" id="210143.A0A1R3G495"/>
<feature type="region of interest" description="Disordered" evidence="14">
    <location>
        <begin position="140"/>
        <end position="219"/>
    </location>
</feature>
<feature type="compositionally biased region" description="Polar residues" evidence="14">
    <location>
        <begin position="166"/>
        <end position="196"/>
    </location>
</feature>
<comment type="subunit">
    <text evidence="13">Interacts with BZIP28.</text>
</comment>
<sequence>MEPDMGSELDLLAIPPMDPLYFSTDLGFPLDNDNDDFDINFDDLDQFDFPSDLDNLLTPDSSTTPDSYVEQYLNSSSQELGSCNSPDSSGNCASAISGGIPHSPVSSLGSGNCASAISGTVNASCPDSENIVEQKVSVEEMGKKRISKRKKENEEITKRKKENEEINSSKFTRSSLPATVNNSDFNSDTSIQNPNDVSEGEEKKRARLMRNRESAQLSRQRKKQYVEELEDKVRTMHSTITDLNNRVAYFMAENATLRQQLSNGGAGGGGGTAMCPPQTLPMPMYPPMAYPWMPCAPPYVLNPPGSQVPLVPIPRLKPQKQQVPTSKAKKSESKTKKVASISLLGVLFFILLLGGLVPIMNVRHDNTPVGSGFVGDGFYEVHRGRVLRVDGHLNGSHNSRDAALPDGRFDRNGVHGRGSESGVEHKATGAQNMGNGSEPLTASLYVPRNDKLVKIDGNLIIHSVLASEKAMAFPKASQIKNKETGLAIPKHFPPALAFSDAGENKGHSREYRNPAERLMALSSGKADALKDHFMSSAADGKMQQWFREGVAGPMLSSGMCTEVFQFDVSAPGAIIPASSVKNISSAEHRKNATQVNKGRNRRILHRNPVPLPGSDLNITEHVGRNSPKENFQGNKTASSMVVSVLIDPREAGDVDKDDMIVPKSLSRIFVVVLLDSVKYVTYSCMLPRSGLHLVTA</sequence>
<evidence type="ECO:0000256" key="2">
    <source>
        <dbReference type="ARBA" id="ARBA00004389"/>
    </source>
</evidence>
<dbReference type="EMBL" id="AWWV01015384">
    <property type="protein sequence ID" value="OMO52898.1"/>
    <property type="molecule type" value="Genomic_DNA"/>
</dbReference>
<comment type="caution">
    <text evidence="17">The sequence shown here is derived from an EMBL/GenBank/DDBJ whole genome shotgun (WGS) entry which is preliminary data.</text>
</comment>
<keyword evidence="12" id="KW-0539">Nucleus</keyword>
<evidence type="ECO:0000256" key="11">
    <source>
        <dbReference type="ARBA" id="ARBA00023180"/>
    </source>
</evidence>
<feature type="region of interest" description="Disordered" evidence="14">
    <location>
        <begin position="398"/>
        <end position="436"/>
    </location>
</feature>
<evidence type="ECO:0000259" key="16">
    <source>
        <dbReference type="PROSITE" id="PS50217"/>
    </source>
</evidence>
<evidence type="ECO:0000313" key="18">
    <source>
        <dbReference type="Proteomes" id="UP000188268"/>
    </source>
</evidence>
<dbReference type="SMART" id="SM00338">
    <property type="entry name" value="BRLZ"/>
    <property type="match status" value="1"/>
</dbReference>
<dbReference type="Pfam" id="PF00170">
    <property type="entry name" value="bZIP_1"/>
    <property type="match status" value="1"/>
</dbReference>
<dbReference type="GO" id="GO:0006950">
    <property type="term" value="P:response to stress"/>
    <property type="evidence" value="ECO:0007669"/>
    <property type="project" value="UniProtKB-ARBA"/>
</dbReference>
<evidence type="ECO:0000313" key="17">
    <source>
        <dbReference type="EMBL" id="OMO52898.1"/>
    </source>
</evidence>
<evidence type="ECO:0000256" key="14">
    <source>
        <dbReference type="SAM" id="MobiDB-lite"/>
    </source>
</evidence>